<accession>S8BFC5</accession>
<feature type="domain" description="Aminoglycoside phosphotransferase" evidence="2">
    <location>
        <begin position="85"/>
        <end position="323"/>
    </location>
</feature>
<reference evidence="3 4" key="1">
    <citation type="journal article" date="2013" name="PLoS ONE">
        <title>Genomic and secretomic analyses reveal unique features of the lignocellulolytic enzyme system of Penicillium decumbens.</title>
        <authorList>
            <person name="Liu G."/>
            <person name="Zhang L."/>
            <person name="Wei X."/>
            <person name="Zou G."/>
            <person name="Qin Y."/>
            <person name="Ma L."/>
            <person name="Li J."/>
            <person name="Zheng H."/>
            <person name="Wang S."/>
            <person name="Wang C."/>
            <person name="Xun L."/>
            <person name="Zhao G.-P."/>
            <person name="Zhou Z."/>
            <person name="Qu Y."/>
        </authorList>
    </citation>
    <scope>NUCLEOTIDE SEQUENCE [LARGE SCALE GENOMIC DNA]</scope>
    <source>
        <strain evidence="4">114-2 / CGMCC 5302</strain>
    </source>
</reference>
<keyword evidence="4" id="KW-1185">Reference proteome</keyword>
<dbReference type="SUPFAM" id="SSF56112">
    <property type="entry name" value="Protein kinase-like (PK-like)"/>
    <property type="match status" value="1"/>
</dbReference>
<dbReference type="HOGENOM" id="CLU_028906_4_1_1"/>
<dbReference type="PANTHER" id="PTHR21310">
    <property type="entry name" value="AMINOGLYCOSIDE PHOSPHOTRANSFERASE-RELATED-RELATED"/>
    <property type="match status" value="1"/>
</dbReference>
<dbReference type="InterPro" id="IPR002575">
    <property type="entry name" value="Aminoglycoside_PTrfase"/>
</dbReference>
<gene>
    <name evidence="3" type="ORF">PDE_08754</name>
</gene>
<dbReference type="EMBL" id="KB644415">
    <property type="protein sequence ID" value="EPS33792.1"/>
    <property type="molecule type" value="Genomic_DNA"/>
</dbReference>
<evidence type="ECO:0000313" key="4">
    <source>
        <dbReference type="Proteomes" id="UP000019376"/>
    </source>
</evidence>
<organism evidence="3 4">
    <name type="scientific">Penicillium oxalicum (strain 114-2 / CGMCC 5302)</name>
    <name type="common">Penicillium decumbens</name>
    <dbReference type="NCBI Taxonomy" id="933388"/>
    <lineage>
        <taxon>Eukaryota</taxon>
        <taxon>Fungi</taxon>
        <taxon>Dikarya</taxon>
        <taxon>Ascomycota</taxon>
        <taxon>Pezizomycotina</taxon>
        <taxon>Eurotiomycetes</taxon>
        <taxon>Eurotiomycetidae</taxon>
        <taxon>Eurotiales</taxon>
        <taxon>Aspergillaceae</taxon>
        <taxon>Penicillium</taxon>
    </lineage>
</organism>
<dbReference type="PANTHER" id="PTHR21310:SF37">
    <property type="entry name" value="AMINOGLYCOSIDE PHOSPHOTRANSFERASE DOMAIN-CONTAINING PROTEIN"/>
    <property type="match status" value="1"/>
</dbReference>
<dbReference type="Proteomes" id="UP000019376">
    <property type="component" value="Unassembled WGS sequence"/>
</dbReference>
<dbReference type="Pfam" id="PF01636">
    <property type="entry name" value="APH"/>
    <property type="match status" value="1"/>
</dbReference>
<protein>
    <recommendedName>
        <fullName evidence="2">Aminoglycoside phosphotransferase domain-containing protein</fullName>
    </recommendedName>
</protein>
<feature type="region of interest" description="Disordered" evidence="1">
    <location>
        <begin position="467"/>
        <end position="500"/>
    </location>
</feature>
<evidence type="ECO:0000259" key="2">
    <source>
        <dbReference type="Pfam" id="PF01636"/>
    </source>
</evidence>
<dbReference type="STRING" id="933388.S8BFC5"/>
<dbReference type="AlphaFoldDB" id="S8BFC5"/>
<feature type="compositionally biased region" description="Basic and acidic residues" evidence="1">
    <location>
        <begin position="474"/>
        <end position="500"/>
    </location>
</feature>
<proteinExistence type="predicted"/>
<name>S8BFC5_PENO1</name>
<evidence type="ECO:0000313" key="3">
    <source>
        <dbReference type="EMBL" id="EPS33792.1"/>
    </source>
</evidence>
<dbReference type="eggNOG" id="ENOG502SKFN">
    <property type="taxonomic scope" value="Eukaryota"/>
</dbReference>
<dbReference type="InterPro" id="IPR051678">
    <property type="entry name" value="AGP_Transferase"/>
</dbReference>
<dbReference type="InterPro" id="IPR011009">
    <property type="entry name" value="Kinase-like_dom_sf"/>
</dbReference>
<dbReference type="PhylomeDB" id="S8BFC5"/>
<evidence type="ECO:0000256" key="1">
    <source>
        <dbReference type="SAM" id="MobiDB-lite"/>
    </source>
</evidence>
<sequence length="500" mass="58213">MELEMLYDDVAWEQSDDISETWLLQFLDIDVKRPIAMFIWKHNSGDDPVFAILRKGSFNITLQMKYTHNAINIRFSQPGAILFPEEKTQNEVAVMRYLSDQTQIPVPFVLRSGTRVESPLNLSPFIMMSHIEHTTTMYDALNTPGCPSEKRGSLDPNINENQLKLLYTELAKVVLQLYRTEFSKIGSLNQVDDFSWEINSRPVSMNMNELVRLGTLPRSKLPSLGTTSNTTSSYIEALGQLNIQHLLHQRNDAIKSADDCRRKFVARQLFLKLAREKKLSLSSHESGPFKLWCDDFRPGNILLNHRIHIAGVVDWEFAYAAPVEFSQAPPWWLLIERPEKWSEGIEDWTRVFDHRLKTFLAAMKACEDTDPQLPEQMQQSWDSGDFWVIYALLNSFAFDTIYWLKIDRRFFGPTGKGEPGEAWKERLILLNDDQRAEMEELVTRKLEEMETRVLAWDPDEYTEGFRQEFKRRREAQEKEGGEPHQETVEESHEEARSLQE</sequence>
<dbReference type="OrthoDB" id="5412996at2759"/>